<dbReference type="Proteomes" id="UP000236743">
    <property type="component" value="Unassembled WGS sequence"/>
</dbReference>
<dbReference type="AlphaFoldDB" id="A0A1H6D960"/>
<reference evidence="1 2" key="1">
    <citation type="submission" date="2016-10" db="EMBL/GenBank/DDBJ databases">
        <authorList>
            <person name="de Groot N.N."/>
        </authorList>
    </citation>
    <scope>NUCLEOTIDE SEQUENCE [LARGE SCALE GENOMIC DNA]</scope>
    <source>
        <strain evidence="1 2">DSM 26656</strain>
    </source>
</reference>
<organism evidence="1 2">
    <name type="scientific">Bosea lathyri</name>
    <dbReference type="NCBI Taxonomy" id="1036778"/>
    <lineage>
        <taxon>Bacteria</taxon>
        <taxon>Pseudomonadati</taxon>
        <taxon>Pseudomonadota</taxon>
        <taxon>Alphaproteobacteria</taxon>
        <taxon>Hyphomicrobiales</taxon>
        <taxon>Boseaceae</taxon>
        <taxon>Bosea</taxon>
    </lineage>
</organism>
<accession>A0A1H6D960</accession>
<dbReference type="EMBL" id="FNUY01000019">
    <property type="protein sequence ID" value="SEG82027.1"/>
    <property type="molecule type" value="Genomic_DNA"/>
</dbReference>
<protein>
    <submittedName>
        <fullName evidence="1">Uncharacterized protein</fullName>
    </submittedName>
</protein>
<sequence length="62" mass="7087">MTAVLNDKFSLHLHSRPVRTEAYGTQDRTEILSLAAFDLAREEITSWPGYHQRPSCLSILRS</sequence>
<gene>
    <name evidence="1" type="ORF">SAMN04488115_11960</name>
</gene>
<evidence type="ECO:0000313" key="1">
    <source>
        <dbReference type="EMBL" id="SEG82027.1"/>
    </source>
</evidence>
<name>A0A1H6D960_9HYPH</name>
<keyword evidence="2" id="KW-1185">Reference proteome</keyword>
<proteinExistence type="predicted"/>
<evidence type="ECO:0000313" key="2">
    <source>
        <dbReference type="Proteomes" id="UP000236743"/>
    </source>
</evidence>